<feature type="compositionally biased region" description="Basic residues" evidence="1">
    <location>
        <begin position="238"/>
        <end position="247"/>
    </location>
</feature>
<dbReference type="EMBL" id="JXNT01000007">
    <property type="protein sequence ID" value="ODM17854.1"/>
    <property type="molecule type" value="Genomic_DNA"/>
</dbReference>
<feature type="compositionally biased region" description="Basic and acidic residues" evidence="1">
    <location>
        <begin position="82"/>
        <end position="97"/>
    </location>
</feature>
<dbReference type="Proteomes" id="UP000094569">
    <property type="component" value="Unassembled WGS sequence"/>
</dbReference>
<dbReference type="OrthoDB" id="4481893at2759"/>
<dbReference type="VEuPathDB" id="FungiDB:SI65_06642"/>
<feature type="compositionally biased region" description="Acidic residues" evidence="1">
    <location>
        <begin position="52"/>
        <end position="64"/>
    </location>
</feature>
<name>A0A1E3BAB5_ASPCR</name>
<feature type="region of interest" description="Disordered" evidence="1">
    <location>
        <begin position="1"/>
        <end position="137"/>
    </location>
</feature>
<feature type="compositionally biased region" description="Polar residues" evidence="1">
    <location>
        <begin position="34"/>
        <end position="51"/>
    </location>
</feature>
<proteinExistence type="predicted"/>
<keyword evidence="3" id="KW-1185">Reference proteome</keyword>
<feature type="compositionally biased region" description="Polar residues" evidence="1">
    <location>
        <begin position="1"/>
        <end position="13"/>
    </location>
</feature>
<reference evidence="2 3" key="1">
    <citation type="journal article" date="2016" name="BMC Genomics">
        <title>Comparative genomic and transcriptomic analyses of the Fuzhuan brick tea-fermentation fungus Aspergillus cristatus.</title>
        <authorList>
            <person name="Ge Y."/>
            <person name="Wang Y."/>
            <person name="Liu Y."/>
            <person name="Tan Y."/>
            <person name="Ren X."/>
            <person name="Zhang X."/>
            <person name="Hyde K.D."/>
            <person name="Liu Y."/>
            <person name="Liu Z."/>
        </authorList>
    </citation>
    <scope>NUCLEOTIDE SEQUENCE [LARGE SCALE GENOMIC DNA]</scope>
    <source>
        <strain evidence="2 3">GZAAS20.1005</strain>
    </source>
</reference>
<protein>
    <submittedName>
        <fullName evidence="2">Uncharacterized protein</fullName>
    </submittedName>
</protein>
<dbReference type="AlphaFoldDB" id="A0A1E3BAB5"/>
<comment type="caution">
    <text evidence="2">The sequence shown here is derived from an EMBL/GenBank/DDBJ whole genome shotgun (WGS) entry which is preliminary data.</text>
</comment>
<evidence type="ECO:0000256" key="1">
    <source>
        <dbReference type="SAM" id="MobiDB-lite"/>
    </source>
</evidence>
<evidence type="ECO:0000313" key="2">
    <source>
        <dbReference type="EMBL" id="ODM17854.1"/>
    </source>
</evidence>
<dbReference type="STRING" id="573508.A0A1E3BAB5"/>
<organism evidence="2 3">
    <name type="scientific">Aspergillus cristatus</name>
    <name type="common">Chinese Fuzhuan brick tea-fermentation fungus</name>
    <name type="synonym">Eurotium cristatum</name>
    <dbReference type="NCBI Taxonomy" id="573508"/>
    <lineage>
        <taxon>Eukaryota</taxon>
        <taxon>Fungi</taxon>
        <taxon>Dikarya</taxon>
        <taxon>Ascomycota</taxon>
        <taxon>Pezizomycotina</taxon>
        <taxon>Eurotiomycetes</taxon>
        <taxon>Eurotiomycetidae</taxon>
        <taxon>Eurotiales</taxon>
        <taxon>Aspergillaceae</taxon>
        <taxon>Aspergillus</taxon>
        <taxon>Aspergillus subgen. Aspergillus</taxon>
    </lineage>
</organism>
<feature type="region of interest" description="Disordered" evidence="1">
    <location>
        <begin position="183"/>
        <end position="249"/>
    </location>
</feature>
<evidence type="ECO:0000313" key="3">
    <source>
        <dbReference type="Proteomes" id="UP000094569"/>
    </source>
</evidence>
<gene>
    <name evidence="2" type="ORF">SI65_06642</name>
</gene>
<accession>A0A1E3BAB5</accession>
<sequence length="348" mass="37800">MNQTDNPQPQTCKNCPEPVAEGSIGITSGMFASCSASHGDSQQQIPSSQEEGFSEETIEPEPETDSPAQSSTEQVAGAGVDKSTEESKDDETKDTENNKGAIITGTTTPAEEDSLPSNDHKRRRPTSKNSDILKLTPACASCKRAKVRCTHRRILGEDGTVSADDQTPPRPQKKTVRLRLNHPGTAEGMPEADPNAPRQTRGGSRKRKLAETEENGIQDIFELPGDGTQEDPQPPGQKRARRRRKVRNYNEEVIEGTGNSSDTARANTEEPAATTAGIAGTSVFHISRPPFPAGNLQGSTVLARHVVLSRELQQKIDDSHAKWSAAMEALQEAKWALDTWVDVWMKGE</sequence>